<sequence>IDDYSVWIEHFKGNDRSRAEGEEVGIVKLLLDKQEKPLGIQLLGPQAGELVSEWVAVMNGKVKLSAIASAVHPYPTLAEINKRVVGSIFAEKLYSETVKKGLKFFFNLRGRACGSAG</sequence>
<dbReference type="Gene3D" id="3.30.390.30">
    <property type="match status" value="1"/>
</dbReference>
<evidence type="ECO:0000259" key="3">
    <source>
        <dbReference type="Pfam" id="PF02852"/>
    </source>
</evidence>
<dbReference type="AlphaFoldDB" id="A0A9D5Q4P9"/>
<evidence type="ECO:0000256" key="2">
    <source>
        <dbReference type="ARBA" id="ARBA00023027"/>
    </source>
</evidence>
<dbReference type="InterPro" id="IPR050151">
    <property type="entry name" value="Class-I_Pyr_Nuc-Dis_Oxidored"/>
</dbReference>
<dbReference type="InterPro" id="IPR004099">
    <property type="entry name" value="Pyr_nucl-diS_OxRdtase_dimer"/>
</dbReference>
<dbReference type="PRINTS" id="PR00411">
    <property type="entry name" value="PNDRDTASEI"/>
</dbReference>
<feature type="domain" description="Pyridine nucleotide-disulphide oxidoreductase dimerisation" evidence="3">
    <location>
        <begin position="9"/>
        <end position="80"/>
    </location>
</feature>
<dbReference type="GO" id="GO:0004148">
    <property type="term" value="F:dihydrolipoyl dehydrogenase (NADH) activity"/>
    <property type="evidence" value="ECO:0007669"/>
    <property type="project" value="TreeGrafter"/>
</dbReference>
<feature type="non-terminal residue" evidence="4">
    <location>
        <position position="1"/>
    </location>
</feature>
<organism evidence="4 5">
    <name type="scientific">candidate division KSB3 bacterium</name>
    <dbReference type="NCBI Taxonomy" id="2044937"/>
    <lineage>
        <taxon>Bacteria</taxon>
        <taxon>candidate division KSB3</taxon>
    </lineage>
</organism>
<accession>A0A9D5Q4P9</accession>
<name>A0A9D5Q4P9_9BACT</name>
<dbReference type="GO" id="GO:0050660">
    <property type="term" value="F:flavin adenine dinucleotide binding"/>
    <property type="evidence" value="ECO:0007669"/>
    <property type="project" value="TreeGrafter"/>
</dbReference>
<dbReference type="GO" id="GO:0006103">
    <property type="term" value="P:2-oxoglutarate metabolic process"/>
    <property type="evidence" value="ECO:0007669"/>
    <property type="project" value="TreeGrafter"/>
</dbReference>
<comment type="caution">
    <text evidence="4">The sequence shown here is derived from an EMBL/GenBank/DDBJ whole genome shotgun (WGS) entry which is preliminary data.</text>
</comment>
<proteinExistence type="inferred from homology"/>
<comment type="similarity">
    <text evidence="1">Belongs to the class-I pyridine nucleotide-disulfide oxidoreductase family.</text>
</comment>
<dbReference type="PANTHER" id="PTHR22912:SF151">
    <property type="entry name" value="DIHYDROLIPOYL DEHYDROGENASE, MITOCHONDRIAL"/>
    <property type="match status" value="1"/>
</dbReference>
<dbReference type="EMBL" id="WJJP01000031">
    <property type="protein sequence ID" value="MBD3323146.1"/>
    <property type="molecule type" value="Genomic_DNA"/>
</dbReference>
<dbReference type="PANTHER" id="PTHR22912">
    <property type="entry name" value="DISULFIDE OXIDOREDUCTASE"/>
    <property type="match status" value="1"/>
</dbReference>
<reference evidence="4" key="1">
    <citation type="submission" date="2019-11" db="EMBL/GenBank/DDBJ databases">
        <title>Microbial mats filling the niche in hypersaline microbial mats.</title>
        <authorList>
            <person name="Wong H.L."/>
            <person name="Macleod F.I."/>
            <person name="White R.A. III"/>
            <person name="Burns B.P."/>
        </authorList>
    </citation>
    <scope>NUCLEOTIDE SEQUENCE</scope>
    <source>
        <strain evidence="4">Rbin_158</strain>
    </source>
</reference>
<dbReference type="Pfam" id="PF02852">
    <property type="entry name" value="Pyr_redox_dim"/>
    <property type="match status" value="1"/>
</dbReference>
<dbReference type="InterPro" id="IPR016156">
    <property type="entry name" value="FAD/NAD-linked_Rdtase_dimer_sf"/>
</dbReference>
<evidence type="ECO:0000313" key="4">
    <source>
        <dbReference type="EMBL" id="MBD3323146.1"/>
    </source>
</evidence>
<dbReference type="Proteomes" id="UP000649604">
    <property type="component" value="Unassembled WGS sequence"/>
</dbReference>
<gene>
    <name evidence="4" type="ORF">GF339_01095</name>
</gene>
<dbReference type="SUPFAM" id="SSF55424">
    <property type="entry name" value="FAD/NAD-linked reductases, dimerisation (C-terminal) domain"/>
    <property type="match status" value="1"/>
</dbReference>
<protein>
    <submittedName>
        <fullName evidence="4">Mercuric reductase</fullName>
    </submittedName>
</protein>
<evidence type="ECO:0000256" key="1">
    <source>
        <dbReference type="ARBA" id="ARBA00007532"/>
    </source>
</evidence>
<evidence type="ECO:0000313" key="5">
    <source>
        <dbReference type="Proteomes" id="UP000649604"/>
    </source>
</evidence>
<keyword evidence="2" id="KW-0520">NAD</keyword>